<reference evidence="1 2" key="1">
    <citation type="journal article" date="2018" name="Sci. Rep.">
        <title>Comparative genomics provides insights into the lifestyle and reveals functional heterogeneity of dark septate endophytic fungi.</title>
        <authorList>
            <person name="Knapp D.G."/>
            <person name="Nemeth J.B."/>
            <person name="Barry K."/>
            <person name="Hainaut M."/>
            <person name="Henrissat B."/>
            <person name="Johnson J."/>
            <person name="Kuo A."/>
            <person name="Lim J.H.P."/>
            <person name="Lipzen A."/>
            <person name="Nolan M."/>
            <person name="Ohm R.A."/>
            <person name="Tamas L."/>
            <person name="Grigoriev I.V."/>
            <person name="Spatafora J.W."/>
            <person name="Nagy L.G."/>
            <person name="Kovacs G.M."/>
        </authorList>
    </citation>
    <scope>NUCLEOTIDE SEQUENCE [LARGE SCALE GENOMIC DNA]</scope>
    <source>
        <strain evidence="1 2">DSE2036</strain>
    </source>
</reference>
<dbReference type="PANTHER" id="PTHR38790">
    <property type="entry name" value="2EXR DOMAIN-CONTAINING PROTEIN-RELATED"/>
    <property type="match status" value="1"/>
</dbReference>
<gene>
    <name evidence="1" type="ORF">DM02DRAFT_619197</name>
</gene>
<proteinExistence type="predicted"/>
<dbReference type="Proteomes" id="UP000244855">
    <property type="component" value="Unassembled WGS sequence"/>
</dbReference>
<protein>
    <submittedName>
        <fullName evidence="1">Uncharacterized protein</fullName>
    </submittedName>
</protein>
<sequence>METELEIKVKQAYLEQEYYQKEQARAQGCSGDGYYPMTPAQSQEWNQTRSALLKLPGELRNNIYAYVFDVYRLSIVMQRYSHRIDDWSPYGQFKDGYALAKTCRRTYDECIALFYNRCIFTISSRGVPLGLARFVWDVDRKLLASIRTLRIPQREVDEFLKQGQLSERFPRLKRFTVLMMNVVAGVNLSYEEADETVGGNIGTFGKIINTIDLLEEDIKKSFKIHELEIILESGYGVVGRRTPDGRTKVFGTPVLLERLL</sequence>
<dbReference type="OrthoDB" id="5413827at2759"/>
<name>A0A2V1D6C4_9PLEO</name>
<dbReference type="AlphaFoldDB" id="A0A2V1D6C4"/>
<keyword evidence="2" id="KW-1185">Reference proteome</keyword>
<accession>A0A2V1D6C4</accession>
<evidence type="ECO:0000313" key="1">
    <source>
        <dbReference type="EMBL" id="PVH93578.1"/>
    </source>
</evidence>
<organism evidence="1 2">
    <name type="scientific">Periconia macrospinosa</name>
    <dbReference type="NCBI Taxonomy" id="97972"/>
    <lineage>
        <taxon>Eukaryota</taxon>
        <taxon>Fungi</taxon>
        <taxon>Dikarya</taxon>
        <taxon>Ascomycota</taxon>
        <taxon>Pezizomycotina</taxon>
        <taxon>Dothideomycetes</taxon>
        <taxon>Pleosporomycetidae</taxon>
        <taxon>Pleosporales</taxon>
        <taxon>Massarineae</taxon>
        <taxon>Periconiaceae</taxon>
        <taxon>Periconia</taxon>
    </lineage>
</organism>
<dbReference type="PANTHER" id="PTHR38790:SF4">
    <property type="entry name" value="2EXR DOMAIN-CONTAINING PROTEIN"/>
    <property type="match status" value="1"/>
</dbReference>
<evidence type="ECO:0000313" key="2">
    <source>
        <dbReference type="Proteomes" id="UP000244855"/>
    </source>
</evidence>
<dbReference type="EMBL" id="KZ805580">
    <property type="protein sequence ID" value="PVH93578.1"/>
    <property type="molecule type" value="Genomic_DNA"/>
</dbReference>